<protein>
    <submittedName>
        <fullName evidence="1">Uncharacterized protein</fullName>
    </submittedName>
</protein>
<gene>
    <name evidence="1" type="ORF">B0T11DRAFT_316356</name>
</gene>
<sequence length="235" mass="26504">MAASSGVSQLQYPRTGWRWRLRACSGGGEARNLGGIHPLQMFPCRSWMQDLRLVRRYYQREVDLMHVVSNPEQHKTITPSHQMQVVSGTPLGTCARKVSNQRRCHNSSWGSGSRSRDGSGGFGAEARTLEGFRASGRANREHFNLDRIKYRPRLVRSARGGIIRYDHLDSSSLLDSGRELQRARFVSSSTLAQTAMQVVLTDEVWRERWMGWVCISKAVPSSLSNYHVAGLTRSL</sequence>
<dbReference type="AlphaFoldDB" id="A0A8K0TRF8"/>
<name>A0A8K0TRF8_9PEZI</name>
<keyword evidence="2" id="KW-1185">Reference proteome</keyword>
<dbReference type="EMBL" id="JAGPXD010000002">
    <property type="protein sequence ID" value="KAH7368094.1"/>
    <property type="molecule type" value="Genomic_DNA"/>
</dbReference>
<comment type="caution">
    <text evidence="1">The sequence shown here is derived from an EMBL/GenBank/DDBJ whole genome shotgun (WGS) entry which is preliminary data.</text>
</comment>
<evidence type="ECO:0000313" key="2">
    <source>
        <dbReference type="Proteomes" id="UP000813385"/>
    </source>
</evidence>
<dbReference type="Proteomes" id="UP000813385">
    <property type="component" value="Unassembled WGS sequence"/>
</dbReference>
<proteinExistence type="predicted"/>
<evidence type="ECO:0000313" key="1">
    <source>
        <dbReference type="EMBL" id="KAH7368094.1"/>
    </source>
</evidence>
<organism evidence="1 2">
    <name type="scientific">Plectosphaerella cucumerina</name>
    <dbReference type="NCBI Taxonomy" id="40658"/>
    <lineage>
        <taxon>Eukaryota</taxon>
        <taxon>Fungi</taxon>
        <taxon>Dikarya</taxon>
        <taxon>Ascomycota</taxon>
        <taxon>Pezizomycotina</taxon>
        <taxon>Sordariomycetes</taxon>
        <taxon>Hypocreomycetidae</taxon>
        <taxon>Glomerellales</taxon>
        <taxon>Plectosphaerellaceae</taxon>
        <taxon>Plectosphaerella</taxon>
    </lineage>
</organism>
<reference evidence="1" key="1">
    <citation type="journal article" date="2021" name="Nat. Commun.">
        <title>Genetic determinants of endophytism in the Arabidopsis root mycobiome.</title>
        <authorList>
            <person name="Mesny F."/>
            <person name="Miyauchi S."/>
            <person name="Thiergart T."/>
            <person name="Pickel B."/>
            <person name="Atanasova L."/>
            <person name="Karlsson M."/>
            <person name="Huettel B."/>
            <person name="Barry K.W."/>
            <person name="Haridas S."/>
            <person name="Chen C."/>
            <person name="Bauer D."/>
            <person name="Andreopoulos W."/>
            <person name="Pangilinan J."/>
            <person name="LaButti K."/>
            <person name="Riley R."/>
            <person name="Lipzen A."/>
            <person name="Clum A."/>
            <person name="Drula E."/>
            <person name="Henrissat B."/>
            <person name="Kohler A."/>
            <person name="Grigoriev I.V."/>
            <person name="Martin F.M."/>
            <person name="Hacquard S."/>
        </authorList>
    </citation>
    <scope>NUCLEOTIDE SEQUENCE</scope>
    <source>
        <strain evidence="1">MPI-CAGE-AT-0016</strain>
    </source>
</reference>
<accession>A0A8K0TRF8</accession>